<accession>A0A8S9IHK6</accession>
<evidence type="ECO:0000256" key="4">
    <source>
        <dbReference type="SAM" id="MobiDB-lite"/>
    </source>
</evidence>
<evidence type="ECO:0000256" key="3">
    <source>
        <dbReference type="SAM" id="Coils"/>
    </source>
</evidence>
<evidence type="ECO:0000259" key="5">
    <source>
        <dbReference type="SMART" id="SM00743"/>
    </source>
</evidence>
<reference evidence="6" key="1">
    <citation type="submission" date="2019-12" db="EMBL/GenBank/DDBJ databases">
        <title>Genome sequencing and annotation of Brassica cretica.</title>
        <authorList>
            <person name="Studholme D.J."/>
            <person name="Sarris P.F."/>
        </authorList>
    </citation>
    <scope>NUCLEOTIDE SEQUENCE</scope>
    <source>
        <strain evidence="6">PFS-001/15</strain>
        <tissue evidence="6">Leaf</tissue>
    </source>
</reference>
<feature type="compositionally biased region" description="Polar residues" evidence="4">
    <location>
        <begin position="186"/>
        <end position="206"/>
    </location>
</feature>
<keyword evidence="2" id="KW-0341">Growth regulation</keyword>
<evidence type="ECO:0000256" key="2">
    <source>
        <dbReference type="ARBA" id="ARBA00022604"/>
    </source>
</evidence>
<feature type="compositionally biased region" description="Polar residues" evidence="4">
    <location>
        <begin position="248"/>
        <end position="259"/>
    </location>
</feature>
<dbReference type="AlphaFoldDB" id="A0A8S9IHK6"/>
<dbReference type="Pfam" id="PF05266">
    <property type="entry name" value="DUF724"/>
    <property type="match status" value="1"/>
</dbReference>
<evidence type="ECO:0000313" key="6">
    <source>
        <dbReference type="EMBL" id="KAF2568722.1"/>
    </source>
</evidence>
<dbReference type="PANTHER" id="PTHR31917:SF90">
    <property type="entry name" value="AGENET DOMAIN-CONTAINING PROTEIN"/>
    <property type="match status" value="1"/>
</dbReference>
<comment type="caution">
    <text evidence="6">The sequence shown here is derived from an EMBL/GenBank/DDBJ whole genome shotgun (WGS) entry which is preliminary data.</text>
</comment>
<dbReference type="InterPro" id="IPR007930">
    <property type="entry name" value="DUF724"/>
</dbReference>
<feature type="coiled-coil region" evidence="3">
    <location>
        <begin position="377"/>
        <end position="460"/>
    </location>
</feature>
<evidence type="ECO:0000256" key="1">
    <source>
        <dbReference type="ARBA" id="ARBA00022448"/>
    </source>
</evidence>
<dbReference type="PANTHER" id="PTHR31917">
    <property type="entry name" value="AGENET DOMAIN-CONTAINING PROTEIN-RELATED"/>
    <property type="match status" value="1"/>
</dbReference>
<dbReference type="CDD" id="cd20406">
    <property type="entry name" value="Tudor_Agenet_AtDUF_rpt2_4"/>
    <property type="match status" value="1"/>
</dbReference>
<dbReference type="InterPro" id="IPR014002">
    <property type="entry name" value="Agenet_dom_plant"/>
</dbReference>
<feature type="region of interest" description="Disordered" evidence="4">
    <location>
        <begin position="111"/>
        <end position="134"/>
    </location>
</feature>
<feature type="region of interest" description="Disordered" evidence="4">
    <location>
        <begin position="19"/>
        <end position="45"/>
    </location>
</feature>
<proteinExistence type="predicted"/>
<keyword evidence="1" id="KW-0813">Transport</keyword>
<protein>
    <recommendedName>
        <fullName evidence="5">Agenet domain-containing protein</fullName>
    </recommendedName>
</protein>
<dbReference type="EMBL" id="QGKW02001911">
    <property type="protein sequence ID" value="KAF2568722.1"/>
    <property type="molecule type" value="Genomic_DNA"/>
</dbReference>
<feature type="region of interest" description="Disordered" evidence="4">
    <location>
        <begin position="185"/>
        <end position="259"/>
    </location>
</feature>
<organism evidence="6 7">
    <name type="scientific">Brassica cretica</name>
    <name type="common">Mustard</name>
    <dbReference type="NCBI Taxonomy" id="69181"/>
    <lineage>
        <taxon>Eukaryota</taxon>
        <taxon>Viridiplantae</taxon>
        <taxon>Streptophyta</taxon>
        <taxon>Embryophyta</taxon>
        <taxon>Tracheophyta</taxon>
        <taxon>Spermatophyta</taxon>
        <taxon>Magnoliopsida</taxon>
        <taxon>eudicotyledons</taxon>
        <taxon>Gunneridae</taxon>
        <taxon>Pentapetalae</taxon>
        <taxon>rosids</taxon>
        <taxon>malvids</taxon>
        <taxon>Brassicales</taxon>
        <taxon>Brassicaceae</taxon>
        <taxon>Brassiceae</taxon>
        <taxon>Brassica</taxon>
    </lineage>
</organism>
<dbReference type="SMART" id="SM00743">
    <property type="entry name" value="Agenet"/>
    <property type="match status" value="1"/>
</dbReference>
<dbReference type="Proteomes" id="UP000712281">
    <property type="component" value="Unassembled WGS sequence"/>
</dbReference>
<sequence>MLIKEIEVDGEKKFIVKDCNHEARPNTTVDPRRVRPQPPPPSSVEEKYTLMDRVEAFHGSVWRKGLVKEVRTGKRYKVFLVATKEEHFFSQSDVRPLKVWEDGAWHDVSKEETASKGVKPKTVTSKRARKHETAETFAATRELGNKKADAVMVNDETSPPVITPIAKEPASVVAPSPPLIAAATPLKQTGTETEGQLSSGPRSKQNGLEKNDSIPPHKMPEEEETSQVLSRKRRREEEEEQHSDVNETEVSSSSSHQTPNVMMMNSAANVEETPQALLMALPFAKRSPYWKSPEAKEGYKTMPQSPHFSPLLAAEDVNHREWSAVGMTVSFYGFLEQVKGLKPHDSLSVLCSLSASFVELEEYGFDIGAPQSRIRKMMSLKDEQAKIAEEKQCLEKKVGEDEKRSRKLAEEMDVLKGKMLELQRQEAVARGEKEAADKRVVEMKASGERFEQKMEDVELEFLETASAPW</sequence>
<name>A0A8S9IHK6_BRACR</name>
<keyword evidence="3" id="KW-0175">Coiled coil</keyword>
<feature type="domain" description="Agenet" evidence="5">
    <location>
        <begin position="46"/>
        <end position="102"/>
    </location>
</feature>
<gene>
    <name evidence="6" type="ORF">F2Q68_00023665</name>
</gene>
<evidence type="ECO:0000313" key="7">
    <source>
        <dbReference type="Proteomes" id="UP000712281"/>
    </source>
</evidence>